<evidence type="ECO:0000256" key="4">
    <source>
        <dbReference type="ARBA" id="ARBA00023270"/>
    </source>
</evidence>
<dbReference type="InterPro" id="IPR018508">
    <property type="entry name" value="3-dehydroquinate_DH_AS"/>
</dbReference>
<keyword evidence="5" id="KW-0028">Amino-acid biosynthesis</keyword>
<sequence>MSLRIKSITLGDGIPRICVPITGKSREEILSQSEIIARSQPDLVEWRSDYYEDVLKGESALQILESLSGIFGGIPVIFTFRSVEEGGNKEISVWEYQTLNIAVAQQAKADLIDVEVYRKDFNACSMIRQIHHLNGKVVGSNHNFQITYESEKMAEILYGMDECGADILKLAMMPKTPEDILRLFEVTRQVSDNTQKPVVTMSMGNLGKISRIGGGVFGSAITFASAVDVSAPGQIPLSEMRHILATIYNSTAKQ</sequence>
<dbReference type="GO" id="GO:0046279">
    <property type="term" value="P:3,4-dihydroxybenzoate biosynthetic process"/>
    <property type="evidence" value="ECO:0007669"/>
    <property type="project" value="TreeGrafter"/>
</dbReference>
<keyword evidence="3 5" id="KW-0456">Lyase</keyword>
<organism evidence="6 7">
    <name type="scientific">Blautia liquoris</name>
    <dbReference type="NCBI Taxonomy" id="2779518"/>
    <lineage>
        <taxon>Bacteria</taxon>
        <taxon>Bacillati</taxon>
        <taxon>Bacillota</taxon>
        <taxon>Clostridia</taxon>
        <taxon>Lachnospirales</taxon>
        <taxon>Lachnospiraceae</taxon>
        <taxon>Blautia</taxon>
    </lineage>
</organism>
<proteinExistence type="inferred from homology"/>
<feature type="binding site" evidence="5">
    <location>
        <position position="211"/>
    </location>
    <ligand>
        <name>3-dehydroquinate</name>
        <dbReference type="ChEBI" id="CHEBI:32364"/>
    </ligand>
</feature>
<dbReference type="InterPro" id="IPR013785">
    <property type="entry name" value="Aldolase_TIM"/>
</dbReference>
<name>A0A7M2RLK3_9FIRM</name>
<comment type="pathway">
    <text evidence="5">Metabolic intermediate biosynthesis; chorismate biosynthesis; chorismate from D-erythrose 4-phosphate and phosphoenolpyruvate: step 3/7.</text>
</comment>
<dbReference type="AlphaFoldDB" id="A0A7M2RLK3"/>
<evidence type="ECO:0000256" key="1">
    <source>
        <dbReference type="ARBA" id="ARBA00001864"/>
    </source>
</evidence>
<dbReference type="UniPathway" id="UPA00053">
    <property type="reaction ID" value="UER00086"/>
</dbReference>
<reference evidence="6 7" key="1">
    <citation type="submission" date="2020-10" db="EMBL/GenBank/DDBJ databases">
        <title>Blautia liquoris sp.nov., isolated from the mud in a fermentation cellar used for the production of Chinese strong-flavoured liquor.</title>
        <authorList>
            <person name="Lu L."/>
        </authorList>
    </citation>
    <scope>NUCLEOTIDE SEQUENCE [LARGE SCALE GENOMIC DNA]</scope>
    <source>
        <strain evidence="6 7">LZLJ-3</strain>
    </source>
</reference>
<dbReference type="GO" id="GO:0003855">
    <property type="term" value="F:3-dehydroquinate dehydratase activity"/>
    <property type="evidence" value="ECO:0007669"/>
    <property type="project" value="UniProtKB-UniRule"/>
</dbReference>
<evidence type="ECO:0000313" key="7">
    <source>
        <dbReference type="Proteomes" id="UP000593601"/>
    </source>
</evidence>
<dbReference type="Pfam" id="PF01487">
    <property type="entry name" value="DHquinase_I"/>
    <property type="match status" value="1"/>
</dbReference>
<dbReference type="InterPro" id="IPR050146">
    <property type="entry name" value="Type-I_3-dehydroquinase"/>
</dbReference>
<feature type="binding site" evidence="5">
    <location>
        <position position="234"/>
    </location>
    <ligand>
        <name>3-dehydroquinate</name>
        <dbReference type="ChEBI" id="CHEBI:32364"/>
    </ligand>
</feature>
<comment type="subunit">
    <text evidence="5">Homodimer.</text>
</comment>
<accession>A0A7M2RLK3</accession>
<evidence type="ECO:0000256" key="2">
    <source>
        <dbReference type="ARBA" id="ARBA00023141"/>
    </source>
</evidence>
<dbReference type="GO" id="GO:0009423">
    <property type="term" value="P:chorismate biosynthetic process"/>
    <property type="evidence" value="ECO:0007669"/>
    <property type="project" value="UniProtKB-UniRule"/>
</dbReference>
<dbReference type="PROSITE" id="PS01028">
    <property type="entry name" value="DEHYDROQUINASE_I"/>
    <property type="match status" value="1"/>
</dbReference>
<comment type="caution">
    <text evidence="5">Lacks conserved residue(s) required for the propagation of feature annotation.</text>
</comment>
<keyword evidence="4 5" id="KW-0704">Schiff base</keyword>
<feature type="binding site" evidence="5">
    <location>
        <begin position="45"/>
        <end position="47"/>
    </location>
    <ligand>
        <name>3-dehydroquinate</name>
        <dbReference type="ChEBI" id="CHEBI:32364"/>
    </ligand>
</feature>
<dbReference type="Proteomes" id="UP000593601">
    <property type="component" value="Chromosome"/>
</dbReference>
<keyword evidence="2 5" id="KW-0057">Aromatic amino acid biosynthesis</keyword>
<dbReference type="EMBL" id="CP063304">
    <property type="protein sequence ID" value="QOV20232.1"/>
    <property type="molecule type" value="Genomic_DNA"/>
</dbReference>
<dbReference type="InterPro" id="IPR001381">
    <property type="entry name" value="DHquinase_I"/>
</dbReference>
<feature type="active site" description="Proton donor/acceptor" evidence="5">
    <location>
        <position position="142"/>
    </location>
</feature>
<dbReference type="PANTHER" id="PTHR43699:SF1">
    <property type="entry name" value="3-DEHYDROQUINATE DEHYDRATASE"/>
    <property type="match status" value="1"/>
</dbReference>
<dbReference type="Gene3D" id="3.20.20.70">
    <property type="entry name" value="Aldolase class I"/>
    <property type="match status" value="1"/>
</dbReference>
<evidence type="ECO:0000256" key="5">
    <source>
        <dbReference type="HAMAP-Rule" id="MF_00214"/>
    </source>
</evidence>
<dbReference type="FunFam" id="3.20.20.70:FF:000047">
    <property type="entry name" value="3-dehydroquinate dehydratase"/>
    <property type="match status" value="1"/>
</dbReference>
<evidence type="ECO:0000256" key="3">
    <source>
        <dbReference type="ARBA" id="ARBA00023239"/>
    </source>
</evidence>
<dbReference type="KEGG" id="bliq:INP51_04590"/>
<dbReference type="EC" id="4.2.1.10" evidence="5"/>
<evidence type="ECO:0000313" key="6">
    <source>
        <dbReference type="EMBL" id="QOV20232.1"/>
    </source>
</evidence>
<dbReference type="PANTHER" id="PTHR43699">
    <property type="entry name" value="3-DEHYDROQUINATE DEHYDRATASE"/>
    <property type="match status" value="1"/>
</dbReference>
<dbReference type="HAMAP" id="MF_00214">
    <property type="entry name" value="AroD"/>
    <property type="match status" value="1"/>
</dbReference>
<feature type="active site" description="Schiff-base intermediate with substrate" evidence="5">
    <location>
        <position position="169"/>
    </location>
</feature>
<feature type="binding site" evidence="5">
    <location>
        <position position="230"/>
    </location>
    <ligand>
        <name>3-dehydroquinate</name>
        <dbReference type="ChEBI" id="CHEBI:32364"/>
    </ligand>
</feature>
<comment type="similarity">
    <text evidence="5">Belongs to the type-I 3-dehydroquinase family.</text>
</comment>
<dbReference type="GO" id="GO:0009073">
    <property type="term" value="P:aromatic amino acid family biosynthetic process"/>
    <property type="evidence" value="ECO:0007669"/>
    <property type="project" value="UniProtKB-KW"/>
</dbReference>
<dbReference type="NCBIfam" id="TIGR01093">
    <property type="entry name" value="aroD"/>
    <property type="match status" value="1"/>
</dbReference>
<dbReference type="SUPFAM" id="SSF51569">
    <property type="entry name" value="Aldolase"/>
    <property type="match status" value="1"/>
</dbReference>
<keyword evidence="7" id="KW-1185">Reference proteome</keyword>
<feature type="binding site" evidence="5">
    <location>
        <position position="81"/>
    </location>
    <ligand>
        <name>3-dehydroquinate</name>
        <dbReference type="ChEBI" id="CHEBI:32364"/>
    </ligand>
</feature>
<comment type="function">
    <text evidence="5">Involved in the third step of the chorismate pathway, which leads to the biosynthesis of aromatic amino acids. Catalyzes the cis-dehydration of 3-dehydroquinate (DHQ) and introduces the first double bond of the aromatic ring to yield 3-dehydroshikimate.</text>
</comment>
<gene>
    <name evidence="5 6" type="primary">aroD</name>
    <name evidence="6" type="ORF">INP51_04590</name>
</gene>
<dbReference type="GO" id="GO:0008652">
    <property type="term" value="P:amino acid biosynthetic process"/>
    <property type="evidence" value="ECO:0007669"/>
    <property type="project" value="UniProtKB-KW"/>
</dbReference>
<protein>
    <recommendedName>
        <fullName evidence="5">3-dehydroquinate dehydratase</fullName>
        <shortName evidence="5">3-dehydroquinase</shortName>
        <ecNumber evidence="5">4.2.1.10</ecNumber>
    </recommendedName>
    <alternativeName>
        <fullName evidence="5">Type I DHQase</fullName>
    </alternativeName>
    <alternativeName>
        <fullName evidence="5">Type I dehydroquinase</fullName>
        <shortName evidence="5">DHQ1</shortName>
    </alternativeName>
</protein>
<dbReference type="CDD" id="cd00502">
    <property type="entry name" value="DHQase_I"/>
    <property type="match status" value="1"/>
</dbReference>
<comment type="catalytic activity">
    <reaction evidence="1 5">
        <text>3-dehydroquinate = 3-dehydroshikimate + H2O</text>
        <dbReference type="Rhea" id="RHEA:21096"/>
        <dbReference type="ChEBI" id="CHEBI:15377"/>
        <dbReference type="ChEBI" id="CHEBI:16630"/>
        <dbReference type="ChEBI" id="CHEBI:32364"/>
        <dbReference type="EC" id="4.2.1.10"/>
    </reaction>
</comment>
<dbReference type="RefSeq" id="WP_193736552.1">
    <property type="nucleotide sequence ID" value="NZ_CP063304.1"/>
</dbReference>